<feature type="transmembrane region" description="Helical" evidence="5">
    <location>
        <begin position="74"/>
        <end position="90"/>
    </location>
</feature>
<evidence type="ECO:0000256" key="1">
    <source>
        <dbReference type="ARBA" id="ARBA00022475"/>
    </source>
</evidence>
<comment type="function">
    <text evidence="5">Plays a role in cell envelope biogenesis, maintenance of cell envelope integrity and membrane homeostasis.</text>
</comment>
<gene>
    <name evidence="5" type="primary">yciB</name>
    <name evidence="6" type="ORF">SAMN05421850_101913</name>
</gene>
<feature type="transmembrane region" description="Helical" evidence="5">
    <location>
        <begin position="168"/>
        <end position="185"/>
    </location>
</feature>
<keyword evidence="5" id="KW-0997">Cell inner membrane</keyword>
<dbReference type="STRING" id="490829.SAMN05421850_101913"/>
<dbReference type="Pfam" id="PF04279">
    <property type="entry name" value="IspA"/>
    <property type="match status" value="1"/>
</dbReference>
<evidence type="ECO:0000313" key="6">
    <source>
        <dbReference type="EMBL" id="SDI17999.1"/>
    </source>
</evidence>
<evidence type="ECO:0000256" key="4">
    <source>
        <dbReference type="ARBA" id="ARBA00023136"/>
    </source>
</evidence>
<feature type="transmembrane region" description="Helical" evidence="5">
    <location>
        <begin position="12"/>
        <end position="29"/>
    </location>
</feature>
<comment type="similarity">
    <text evidence="5">Belongs to the YciB family.</text>
</comment>
<feature type="transmembrane region" description="Helical" evidence="5">
    <location>
        <begin position="143"/>
        <end position="162"/>
    </location>
</feature>
<organism evidence="6 7">
    <name type="scientific">Lutimaribacter saemankumensis</name>
    <dbReference type="NCBI Taxonomy" id="490829"/>
    <lineage>
        <taxon>Bacteria</taxon>
        <taxon>Pseudomonadati</taxon>
        <taxon>Pseudomonadota</taxon>
        <taxon>Alphaproteobacteria</taxon>
        <taxon>Rhodobacterales</taxon>
        <taxon>Roseobacteraceae</taxon>
        <taxon>Lutimaribacter</taxon>
    </lineage>
</organism>
<dbReference type="OrthoDB" id="9788219at2"/>
<feature type="transmembrane region" description="Helical" evidence="5">
    <location>
        <begin position="41"/>
        <end position="62"/>
    </location>
</feature>
<dbReference type="RefSeq" id="WP_090026824.1">
    <property type="nucleotide sequence ID" value="NZ_FNEB01000001.1"/>
</dbReference>
<evidence type="ECO:0000256" key="2">
    <source>
        <dbReference type="ARBA" id="ARBA00022692"/>
    </source>
</evidence>
<reference evidence="6 7" key="1">
    <citation type="submission" date="2016-10" db="EMBL/GenBank/DDBJ databases">
        <authorList>
            <person name="de Groot N.N."/>
        </authorList>
    </citation>
    <scope>NUCLEOTIDE SEQUENCE [LARGE SCALE GENOMIC DNA]</scope>
    <source>
        <strain evidence="6 7">DSM 28010</strain>
    </source>
</reference>
<keyword evidence="7" id="KW-1185">Reference proteome</keyword>
<protein>
    <recommendedName>
        <fullName evidence="5">Inner membrane-spanning protein YciB</fullName>
    </recommendedName>
</protein>
<dbReference type="Proteomes" id="UP000199340">
    <property type="component" value="Unassembled WGS sequence"/>
</dbReference>
<sequence>MAAREINPMLKSALELGPIVAFFVAYLWIKDDVFSIGGRDYSGFILVTAGFIPLMIVTTGLLWKLTGKLSKMQVITLVLVIVFGGLSVWLNDDRFFKMKPTIIYLIFAGILGFGLLRGQSYLQHVMEDMMPLAPEGWMKLTRRLCLFFFGLAVVNEAVWRTMSTESWVWFKTFGLTAAVFLFFMFQGDIFRKYGEQDDETPE</sequence>
<evidence type="ECO:0000256" key="3">
    <source>
        <dbReference type="ARBA" id="ARBA00022989"/>
    </source>
</evidence>
<evidence type="ECO:0000256" key="5">
    <source>
        <dbReference type="HAMAP-Rule" id="MF_00189"/>
    </source>
</evidence>
<dbReference type="PANTHER" id="PTHR36917:SF1">
    <property type="entry name" value="INNER MEMBRANE-SPANNING PROTEIN YCIB"/>
    <property type="match status" value="1"/>
</dbReference>
<comment type="subcellular location">
    <subcellularLocation>
        <location evidence="5">Cell inner membrane</location>
        <topology evidence="5">Multi-pass membrane protein</topology>
    </subcellularLocation>
</comment>
<dbReference type="EMBL" id="FNEB01000001">
    <property type="protein sequence ID" value="SDI17999.1"/>
    <property type="molecule type" value="Genomic_DNA"/>
</dbReference>
<keyword evidence="2 5" id="KW-0812">Transmembrane</keyword>
<keyword evidence="3 5" id="KW-1133">Transmembrane helix</keyword>
<dbReference type="InterPro" id="IPR006008">
    <property type="entry name" value="YciB"/>
</dbReference>
<name>A0A1G8IG36_9RHOB</name>
<dbReference type="GO" id="GO:0005886">
    <property type="term" value="C:plasma membrane"/>
    <property type="evidence" value="ECO:0007669"/>
    <property type="project" value="UniProtKB-SubCell"/>
</dbReference>
<evidence type="ECO:0000313" key="7">
    <source>
        <dbReference type="Proteomes" id="UP000199340"/>
    </source>
</evidence>
<dbReference type="AlphaFoldDB" id="A0A1G8IG36"/>
<accession>A0A1G8IG36</accession>
<feature type="transmembrane region" description="Helical" evidence="5">
    <location>
        <begin position="102"/>
        <end position="122"/>
    </location>
</feature>
<proteinExistence type="inferred from homology"/>
<dbReference type="HAMAP" id="MF_00189">
    <property type="entry name" value="YciB"/>
    <property type="match status" value="1"/>
</dbReference>
<keyword evidence="1 5" id="KW-1003">Cell membrane</keyword>
<dbReference type="PANTHER" id="PTHR36917">
    <property type="entry name" value="INTRACELLULAR SEPTATION PROTEIN A-RELATED"/>
    <property type="match status" value="1"/>
</dbReference>
<keyword evidence="4 5" id="KW-0472">Membrane</keyword>